<keyword evidence="2" id="KW-0489">Methyltransferase</keyword>
<dbReference type="GO" id="GO:0032259">
    <property type="term" value="P:methylation"/>
    <property type="evidence" value="ECO:0007669"/>
    <property type="project" value="UniProtKB-KW"/>
</dbReference>
<dbReference type="STRING" id="648757.Rvan_1610"/>
<gene>
    <name evidence="2" type="ordered locus">Rvan_1610</name>
</gene>
<evidence type="ECO:0000259" key="1">
    <source>
        <dbReference type="Pfam" id="PF08242"/>
    </source>
</evidence>
<dbReference type="OrthoDB" id="9802097at2"/>
<dbReference type="InterPro" id="IPR013217">
    <property type="entry name" value="Methyltransf_12"/>
</dbReference>
<sequence>MSRKGIIARRFSESVSTYDANAALQETVAARLAEFLPTANAPRVLEIGCGTGLFSRHLLARYPRGRFLFTDIGPDMVSRCRENMAAAGERDAEMTFAAMDGDRPAVSTGFDLVASSMTLQWCDDPRRSLENWRRLLNPGGRIVFATIGPGNFPEWRETLESLGEAIGLLDMPALDCIVREETITAEYGDAAGFLRALRNTGARQPRPGYRPLSPTALRQALAAFDRRHGGCVTWRIVYGVFSAPSAQAQTFGPHRCTLQANACA</sequence>
<dbReference type="CDD" id="cd02440">
    <property type="entry name" value="AdoMet_MTases"/>
    <property type="match status" value="1"/>
</dbReference>
<accession>E3I8F3</accession>
<dbReference type="AlphaFoldDB" id="E3I8F3"/>
<dbReference type="Pfam" id="PF08242">
    <property type="entry name" value="Methyltransf_12"/>
    <property type="match status" value="1"/>
</dbReference>
<dbReference type="Gene3D" id="3.40.50.150">
    <property type="entry name" value="Vaccinia Virus protein VP39"/>
    <property type="match status" value="1"/>
</dbReference>
<dbReference type="InterPro" id="IPR029063">
    <property type="entry name" value="SAM-dependent_MTases_sf"/>
</dbReference>
<evidence type="ECO:0000313" key="3">
    <source>
        <dbReference type="Proteomes" id="UP000001399"/>
    </source>
</evidence>
<dbReference type="Proteomes" id="UP000001399">
    <property type="component" value="Chromosome"/>
</dbReference>
<dbReference type="SUPFAM" id="SSF53335">
    <property type="entry name" value="S-adenosyl-L-methionine-dependent methyltransferases"/>
    <property type="match status" value="1"/>
</dbReference>
<feature type="domain" description="Methyltransferase type 12" evidence="1">
    <location>
        <begin position="45"/>
        <end position="142"/>
    </location>
</feature>
<keyword evidence="2" id="KW-0808">Transferase</keyword>
<dbReference type="PANTHER" id="PTHR43861">
    <property type="entry name" value="TRANS-ACONITATE 2-METHYLTRANSFERASE-RELATED"/>
    <property type="match status" value="1"/>
</dbReference>
<dbReference type="eggNOG" id="COG2226">
    <property type="taxonomic scope" value="Bacteria"/>
</dbReference>
<dbReference type="GO" id="GO:0008168">
    <property type="term" value="F:methyltransferase activity"/>
    <property type="evidence" value="ECO:0007669"/>
    <property type="project" value="UniProtKB-KW"/>
</dbReference>
<proteinExistence type="predicted"/>
<dbReference type="RefSeq" id="WP_013419258.1">
    <property type="nucleotide sequence ID" value="NC_014664.1"/>
</dbReference>
<organism evidence="2 3">
    <name type="scientific">Rhodomicrobium vannielii (strain ATCC 17100 / DSM 162 / LMG 4299 / NCIMB 10020 / ATH 3.1.1)</name>
    <dbReference type="NCBI Taxonomy" id="648757"/>
    <lineage>
        <taxon>Bacteria</taxon>
        <taxon>Pseudomonadati</taxon>
        <taxon>Pseudomonadota</taxon>
        <taxon>Alphaproteobacteria</taxon>
        <taxon>Hyphomicrobiales</taxon>
        <taxon>Hyphomicrobiaceae</taxon>
        <taxon>Rhodomicrobium</taxon>
    </lineage>
</organism>
<keyword evidence="3" id="KW-1185">Reference proteome</keyword>
<dbReference type="KEGG" id="rva:Rvan_1610"/>
<reference evidence="3" key="1">
    <citation type="journal article" date="2011" name="J. Bacteriol.">
        <title>Genome sequences of eight morphologically diverse alphaproteobacteria.</title>
        <authorList>
            <consortium name="US DOE Joint Genome Institute"/>
            <person name="Brown P.J."/>
            <person name="Kysela D.T."/>
            <person name="Buechlein A."/>
            <person name="Hemmerich C."/>
            <person name="Brun Y.V."/>
        </authorList>
    </citation>
    <scope>NUCLEOTIDE SEQUENCE [LARGE SCALE GENOMIC DNA]</scope>
    <source>
        <strain evidence="3">ATCC 17100 / ATH 3.1.1 / DSM 162 / LMG 4299</strain>
    </source>
</reference>
<dbReference type="PANTHER" id="PTHR43861:SF1">
    <property type="entry name" value="TRANS-ACONITATE 2-METHYLTRANSFERASE"/>
    <property type="match status" value="1"/>
</dbReference>
<dbReference type="EMBL" id="CP002292">
    <property type="protein sequence ID" value="ADP70862.1"/>
    <property type="molecule type" value="Genomic_DNA"/>
</dbReference>
<dbReference type="HOGENOM" id="CLU_046586_2_3_5"/>
<evidence type="ECO:0000313" key="2">
    <source>
        <dbReference type="EMBL" id="ADP70862.1"/>
    </source>
</evidence>
<name>E3I8F3_RHOVT</name>
<protein>
    <submittedName>
        <fullName evidence="2">Methyltransferase type 12</fullName>
    </submittedName>
</protein>